<dbReference type="Pfam" id="PF00400">
    <property type="entry name" value="WD40"/>
    <property type="match status" value="3"/>
</dbReference>
<comment type="similarity">
    <text evidence="2">Belongs to the WD repeat ARPC1 family.</text>
</comment>
<feature type="repeat" description="WD" evidence="10">
    <location>
        <begin position="56"/>
        <end position="88"/>
    </location>
</feature>
<keyword evidence="3" id="KW-0963">Cytoplasm</keyword>
<dbReference type="Proteomes" id="UP000593564">
    <property type="component" value="Unassembled WGS sequence"/>
</dbReference>
<keyword evidence="6" id="KW-0009">Actin-binding</keyword>
<evidence type="ECO:0000256" key="6">
    <source>
        <dbReference type="ARBA" id="ARBA00023203"/>
    </source>
</evidence>
<gene>
    <name evidence="11" type="ORF">HYC85_014278</name>
</gene>
<dbReference type="PANTHER" id="PTHR10709:SF2">
    <property type="entry name" value="ACTIN-RELATED PROTEIN 2_3 COMPLEX SUBUNIT"/>
    <property type="match status" value="1"/>
</dbReference>
<evidence type="ECO:0000256" key="7">
    <source>
        <dbReference type="ARBA" id="ARBA00023212"/>
    </source>
</evidence>
<evidence type="ECO:0000256" key="8">
    <source>
        <dbReference type="ARBA" id="ARBA00041244"/>
    </source>
</evidence>
<feature type="repeat" description="WD" evidence="10">
    <location>
        <begin position="146"/>
        <end position="178"/>
    </location>
</feature>
<protein>
    <recommendedName>
        <fullName evidence="8">Arp2/3 complex 41 kDa subunit</fullName>
    </recommendedName>
    <alternativeName>
        <fullName evidence="9">p41-ARC</fullName>
    </alternativeName>
</protein>
<dbReference type="PROSITE" id="PS50294">
    <property type="entry name" value="WD_REPEATS_REGION"/>
    <property type="match status" value="1"/>
</dbReference>
<evidence type="ECO:0000313" key="11">
    <source>
        <dbReference type="EMBL" id="KAF5948321.1"/>
    </source>
</evidence>
<dbReference type="PROSITE" id="PS50082">
    <property type="entry name" value="WD_REPEATS_2"/>
    <property type="match status" value="2"/>
</dbReference>
<dbReference type="InterPro" id="IPR036322">
    <property type="entry name" value="WD40_repeat_dom_sf"/>
</dbReference>
<keyword evidence="12" id="KW-1185">Reference proteome</keyword>
<dbReference type="InterPro" id="IPR001680">
    <property type="entry name" value="WD40_rpt"/>
</dbReference>
<reference evidence="12" key="1">
    <citation type="journal article" date="2020" name="Nat. Commun.">
        <title>Genome assembly of wild tea tree DASZ reveals pedigree and selection history of tea varieties.</title>
        <authorList>
            <person name="Zhang W."/>
            <person name="Zhang Y."/>
            <person name="Qiu H."/>
            <person name="Guo Y."/>
            <person name="Wan H."/>
            <person name="Zhang X."/>
            <person name="Scossa F."/>
            <person name="Alseekh S."/>
            <person name="Zhang Q."/>
            <person name="Wang P."/>
            <person name="Xu L."/>
            <person name="Schmidt M.H."/>
            <person name="Jia X."/>
            <person name="Li D."/>
            <person name="Zhu A."/>
            <person name="Guo F."/>
            <person name="Chen W."/>
            <person name="Ni D."/>
            <person name="Usadel B."/>
            <person name="Fernie A.R."/>
            <person name="Wen W."/>
        </authorList>
    </citation>
    <scope>NUCLEOTIDE SEQUENCE [LARGE SCALE GENOMIC DNA]</scope>
    <source>
        <strain evidence="12">cv. G240</strain>
    </source>
</reference>
<keyword evidence="4 10" id="KW-0853">WD repeat</keyword>
<dbReference type="Gene3D" id="2.130.10.10">
    <property type="entry name" value="YVTN repeat-like/Quinoprotein amine dehydrogenase"/>
    <property type="match status" value="2"/>
</dbReference>
<organism evidence="11 12">
    <name type="scientific">Camellia sinensis</name>
    <name type="common">Tea plant</name>
    <name type="synonym">Thea sinensis</name>
    <dbReference type="NCBI Taxonomy" id="4442"/>
    <lineage>
        <taxon>Eukaryota</taxon>
        <taxon>Viridiplantae</taxon>
        <taxon>Streptophyta</taxon>
        <taxon>Embryophyta</taxon>
        <taxon>Tracheophyta</taxon>
        <taxon>Spermatophyta</taxon>
        <taxon>Magnoliopsida</taxon>
        <taxon>eudicotyledons</taxon>
        <taxon>Gunneridae</taxon>
        <taxon>Pentapetalae</taxon>
        <taxon>asterids</taxon>
        <taxon>Ericales</taxon>
        <taxon>Theaceae</taxon>
        <taxon>Camellia</taxon>
    </lineage>
</organism>
<evidence type="ECO:0000256" key="3">
    <source>
        <dbReference type="ARBA" id="ARBA00022490"/>
    </source>
</evidence>
<dbReference type="InterPro" id="IPR017383">
    <property type="entry name" value="ARPC1"/>
</dbReference>
<dbReference type="AlphaFoldDB" id="A0A7J7H7V4"/>
<dbReference type="EMBL" id="JACBKZ010000006">
    <property type="protein sequence ID" value="KAF5948321.1"/>
    <property type="molecule type" value="Genomic_DNA"/>
</dbReference>
<name>A0A7J7H7V4_CAMSI</name>
<reference evidence="11 12" key="2">
    <citation type="submission" date="2020-07" db="EMBL/GenBank/DDBJ databases">
        <title>Genome assembly of wild tea tree DASZ reveals pedigree and selection history of tea varieties.</title>
        <authorList>
            <person name="Zhang W."/>
        </authorList>
    </citation>
    <scope>NUCLEOTIDE SEQUENCE [LARGE SCALE GENOMIC DNA]</scope>
    <source>
        <strain evidence="12">cv. G240</strain>
        <tissue evidence="11">Leaf</tissue>
    </source>
</reference>
<evidence type="ECO:0000313" key="12">
    <source>
        <dbReference type="Proteomes" id="UP000593564"/>
    </source>
</evidence>
<evidence type="ECO:0000256" key="1">
    <source>
        <dbReference type="ARBA" id="ARBA00004245"/>
    </source>
</evidence>
<dbReference type="InterPro" id="IPR015943">
    <property type="entry name" value="WD40/YVTN_repeat-like_dom_sf"/>
</dbReference>
<sequence length="381" mass="42983">KVHHHISPKHYGTCKYAYSVHYTTNILRIVISFCPNNNEVHIYRIVEEKWERIHVLQKHDQIVSGIDWSAKSNRIVTVSHDRNSYVWNQEGADWVPTLVILRLNRAALCVQWSPRENKFAVGSGAKTVCICYYEQENNWWVSKLIRKRHDSSVTSVAWHPNNILLATTSTDGKCRVFSTFIKGVDTSSKLFNLISHFAGPLVSNGPQVGIRHNSMIYFVDEVGPAPSAQTIAFRDLPLRDVGQRPFASYSTSSFIVLFVSERMVIGVGFDCNPMIFAADERGLWSFVRFLGERKTSSSGAKYGSQFSEAFGKLYGQSKLGISNDIVEPSRPRGGIHENSINCIVPLKKEGDSTNTRFSTSGLDGKVVIWDLENQEDLSEYL</sequence>
<evidence type="ECO:0000256" key="4">
    <source>
        <dbReference type="ARBA" id="ARBA00022574"/>
    </source>
</evidence>
<comment type="caution">
    <text evidence="11">The sequence shown here is derived from an EMBL/GenBank/DDBJ whole genome shotgun (WGS) entry which is preliminary data.</text>
</comment>
<dbReference type="SMART" id="SM00320">
    <property type="entry name" value="WD40"/>
    <property type="match status" value="4"/>
</dbReference>
<evidence type="ECO:0000256" key="5">
    <source>
        <dbReference type="ARBA" id="ARBA00022737"/>
    </source>
</evidence>
<keyword evidence="7" id="KW-0206">Cytoskeleton</keyword>
<keyword evidence="5" id="KW-0677">Repeat</keyword>
<dbReference type="GO" id="GO:0034314">
    <property type="term" value="P:Arp2/3 complex-mediated actin nucleation"/>
    <property type="evidence" value="ECO:0007669"/>
    <property type="project" value="InterPro"/>
</dbReference>
<accession>A0A7J7H7V4</accession>
<evidence type="ECO:0000256" key="2">
    <source>
        <dbReference type="ARBA" id="ARBA00006260"/>
    </source>
</evidence>
<comment type="subcellular location">
    <subcellularLocation>
        <location evidence="1">Cytoplasm</location>
        <location evidence="1">Cytoskeleton</location>
    </subcellularLocation>
</comment>
<dbReference type="SUPFAM" id="SSF50978">
    <property type="entry name" value="WD40 repeat-like"/>
    <property type="match status" value="1"/>
</dbReference>
<dbReference type="GO" id="GO:0005885">
    <property type="term" value="C:Arp2/3 protein complex"/>
    <property type="evidence" value="ECO:0007669"/>
    <property type="project" value="InterPro"/>
</dbReference>
<evidence type="ECO:0000256" key="9">
    <source>
        <dbReference type="ARBA" id="ARBA00041789"/>
    </source>
</evidence>
<feature type="non-terminal residue" evidence="11">
    <location>
        <position position="381"/>
    </location>
</feature>
<dbReference type="GO" id="GO:0051015">
    <property type="term" value="F:actin filament binding"/>
    <property type="evidence" value="ECO:0007669"/>
    <property type="project" value="TreeGrafter"/>
</dbReference>
<evidence type="ECO:0000256" key="10">
    <source>
        <dbReference type="PROSITE-ProRule" id="PRU00221"/>
    </source>
</evidence>
<dbReference type="PANTHER" id="PTHR10709">
    <property type="entry name" value="ACTIN-RELATED PROTEIN 2/3 COMPLEX SUBUNIT 1"/>
    <property type="match status" value="1"/>
</dbReference>
<proteinExistence type="inferred from homology"/>